<dbReference type="Proteomes" id="UP000265520">
    <property type="component" value="Unassembled WGS sequence"/>
</dbReference>
<evidence type="ECO:0000313" key="2">
    <source>
        <dbReference type="EMBL" id="MCI74100.1"/>
    </source>
</evidence>
<proteinExistence type="predicted"/>
<accession>A0A392UP30</accession>
<protein>
    <submittedName>
        <fullName evidence="2">Uncharacterized protein</fullName>
    </submittedName>
</protein>
<feature type="region of interest" description="Disordered" evidence="1">
    <location>
        <begin position="1"/>
        <end position="36"/>
    </location>
</feature>
<sequence length="36" mass="3867">GLPQGKTHSVEQSNLNACEFDPSSSQHSPESKNPTQ</sequence>
<organism evidence="2 3">
    <name type="scientific">Trifolium medium</name>
    <dbReference type="NCBI Taxonomy" id="97028"/>
    <lineage>
        <taxon>Eukaryota</taxon>
        <taxon>Viridiplantae</taxon>
        <taxon>Streptophyta</taxon>
        <taxon>Embryophyta</taxon>
        <taxon>Tracheophyta</taxon>
        <taxon>Spermatophyta</taxon>
        <taxon>Magnoliopsida</taxon>
        <taxon>eudicotyledons</taxon>
        <taxon>Gunneridae</taxon>
        <taxon>Pentapetalae</taxon>
        <taxon>rosids</taxon>
        <taxon>fabids</taxon>
        <taxon>Fabales</taxon>
        <taxon>Fabaceae</taxon>
        <taxon>Papilionoideae</taxon>
        <taxon>50 kb inversion clade</taxon>
        <taxon>NPAAA clade</taxon>
        <taxon>Hologalegina</taxon>
        <taxon>IRL clade</taxon>
        <taxon>Trifolieae</taxon>
        <taxon>Trifolium</taxon>
    </lineage>
</organism>
<dbReference type="AlphaFoldDB" id="A0A392UP30"/>
<evidence type="ECO:0000256" key="1">
    <source>
        <dbReference type="SAM" id="MobiDB-lite"/>
    </source>
</evidence>
<keyword evidence="3" id="KW-1185">Reference proteome</keyword>
<feature type="non-terminal residue" evidence="2">
    <location>
        <position position="1"/>
    </location>
</feature>
<reference evidence="2 3" key="1">
    <citation type="journal article" date="2018" name="Front. Plant Sci.">
        <title>Red Clover (Trifolium pratense) and Zigzag Clover (T. medium) - A Picture of Genomic Similarities and Differences.</title>
        <authorList>
            <person name="Dluhosova J."/>
            <person name="Istvanek J."/>
            <person name="Nedelnik J."/>
            <person name="Repkova J."/>
        </authorList>
    </citation>
    <scope>NUCLEOTIDE SEQUENCE [LARGE SCALE GENOMIC DNA]</scope>
    <source>
        <strain evidence="3">cv. 10/8</strain>
        <tissue evidence="2">Leaf</tissue>
    </source>
</reference>
<dbReference type="EMBL" id="LXQA010853343">
    <property type="protein sequence ID" value="MCI74100.1"/>
    <property type="molecule type" value="Genomic_DNA"/>
</dbReference>
<name>A0A392UP30_9FABA</name>
<evidence type="ECO:0000313" key="3">
    <source>
        <dbReference type="Proteomes" id="UP000265520"/>
    </source>
</evidence>
<comment type="caution">
    <text evidence="2">The sequence shown here is derived from an EMBL/GenBank/DDBJ whole genome shotgun (WGS) entry which is preliminary data.</text>
</comment>